<organism evidence="2">
    <name type="scientific">Brachypodium distachyon</name>
    <name type="common">Purple false brome</name>
    <name type="synonym">Trachynia distachya</name>
    <dbReference type="NCBI Taxonomy" id="15368"/>
    <lineage>
        <taxon>Eukaryota</taxon>
        <taxon>Viridiplantae</taxon>
        <taxon>Streptophyta</taxon>
        <taxon>Embryophyta</taxon>
        <taxon>Tracheophyta</taxon>
        <taxon>Spermatophyta</taxon>
        <taxon>Magnoliopsida</taxon>
        <taxon>Liliopsida</taxon>
        <taxon>Poales</taxon>
        <taxon>Poaceae</taxon>
        <taxon>BOP clade</taxon>
        <taxon>Pooideae</taxon>
        <taxon>Stipodae</taxon>
        <taxon>Brachypodieae</taxon>
        <taxon>Brachypodium</taxon>
    </lineage>
</organism>
<reference evidence="2 3" key="1">
    <citation type="journal article" date="2010" name="Nature">
        <title>Genome sequencing and analysis of the model grass Brachypodium distachyon.</title>
        <authorList>
            <consortium name="International Brachypodium Initiative"/>
        </authorList>
    </citation>
    <scope>NUCLEOTIDE SEQUENCE [LARGE SCALE GENOMIC DNA]</scope>
    <source>
        <strain evidence="2 3">Bd21</strain>
    </source>
</reference>
<evidence type="ECO:0000256" key="1">
    <source>
        <dbReference type="SAM" id="MobiDB-lite"/>
    </source>
</evidence>
<keyword evidence="4" id="KW-1185">Reference proteome</keyword>
<evidence type="ECO:0000313" key="2">
    <source>
        <dbReference type="EMBL" id="KQK20784.1"/>
    </source>
</evidence>
<reference evidence="2" key="2">
    <citation type="submission" date="2017-06" db="EMBL/GenBank/DDBJ databases">
        <title>WGS assembly of Brachypodium distachyon.</title>
        <authorList>
            <consortium name="The International Brachypodium Initiative"/>
            <person name="Lucas S."/>
            <person name="Harmon-Smith M."/>
            <person name="Lail K."/>
            <person name="Tice H."/>
            <person name="Grimwood J."/>
            <person name="Bruce D."/>
            <person name="Barry K."/>
            <person name="Shu S."/>
            <person name="Lindquist E."/>
            <person name="Wang M."/>
            <person name="Pitluck S."/>
            <person name="Vogel J.P."/>
            <person name="Garvin D.F."/>
            <person name="Mockler T.C."/>
            <person name="Schmutz J."/>
            <person name="Rokhsar D."/>
            <person name="Bevan M.W."/>
        </authorList>
    </citation>
    <scope>NUCLEOTIDE SEQUENCE</scope>
    <source>
        <strain evidence="2">Bd21</strain>
    </source>
</reference>
<protein>
    <submittedName>
        <fullName evidence="2 3">Uncharacterized protein</fullName>
    </submittedName>
</protein>
<dbReference type="Gramene" id="KQK20784">
    <property type="protein sequence ID" value="KQK20784"/>
    <property type="gene ID" value="BRADI_1g56743v3"/>
</dbReference>
<dbReference type="InParanoid" id="A0A0Q3HD87"/>
<name>A0A0Q3HD87_BRADI</name>
<sequence>MLLSETPIRRSKPNSSQKLRASVLRQPPRSSTLNFAKENAETDRLALLTAEGIHKYDDTNSESAKEIREEVITNDLKICKKCCRIRNDQVK</sequence>
<dbReference type="EnsemblPlants" id="KQK20784">
    <property type="protein sequence ID" value="KQK20784"/>
    <property type="gene ID" value="BRADI_1g56743v3"/>
</dbReference>
<proteinExistence type="predicted"/>
<dbReference type="AlphaFoldDB" id="A0A0Q3HD87"/>
<feature type="region of interest" description="Disordered" evidence="1">
    <location>
        <begin position="1"/>
        <end position="31"/>
    </location>
</feature>
<dbReference type="Proteomes" id="UP000008810">
    <property type="component" value="Chromosome 1"/>
</dbReference>
<evidence type="ECO:0000313" key="3">
    <source>
        <dbReference type="EnsemblPlants" id="KQK20784"/>
    </source>
</evidence>
<evidence type="ECO:0000313" key="4">
    <source>
        <dbReference type="Proteomes" id="UP000008810"/>
    </source>
</evidence>
<gene>
    <name evidence="2" type="ORF">BRADI_1g56743v3</name>
</gene>
<accession>A0A0Q3HD87</accession>
<reference evidence="3" key="3">
    <citation type="submission" date="2018-08" db="UniProtKB">
        <authorList>
            <consortium name="EnsemblPlants"/>
        </authorList>
    </citation>
    <scope>IDENTIFICATION</scope>
    <source>
        <strain evidence="3">cv. Bd21</strain>
    </source>
</reference>
<dbReference type="EMBL" id="CM000880">
    <property type="protein sequence ID" value="KQK20784.1"/>
    <property type="molecule type" value="Genomic_DNA"/>
</dbReference>